<feature type="region of interest" description="Disordered" evidence="1">
    <location>
        <begin position="93"/>
        <end position="120"/>
    </location>
</feature>
<proteinExistence type="predicted"/>
<evidence type="ECO:0000313" key="2">
    <source>
        <dbReference type="EMBL" id="TFK37868.1"/>
    </source>
</evidence>
<dbReference type="Proteomes" id="UP000308652">
    <property type="component" value="Unassembled WGS sequence"/>
</dbReference>
<name>A0A5C3M141_9AGAR</name>
<dbReference type="OrthoDB" id="3267748at2759"/>
<dbReference type="EMBL" id="ML213606">
    <property type="protein sequence ID" value="TFK37868.1"/>
    <property type="molecule type" value="Genomic_DNA"/>
</dbReference>
<organism evidence="2 3">
    <name type="scientific">Crucibulum laeve</name>
    <dbReference type="NCBI Taxonomy" id="68775"/>
    <lineage>
        <taxon>Eukaryota</taxon>
        <taxon>Fungi</taxon>
        <taxon>Dikarya</taxon>
        <taxon>Basidiomycota</taxon>
        <taxon>Agaricomycotina</taxon>
        <taxon>Agaricomycetes</taxon>
        <taxon>Agaricomycetidae</taxon>
        <taxon>Agaricales</taxon>
        <taxon>Agaricineae</taxon>
        <taxon>Nidulariaceae</taxon>
        <taxon>Crucibulum</taxon>
    </lineage>
</organism>
<protein>
    <submittedName>
        <fullName evidence="2">Uncharacterized protein</fullName>
    </submittedName>
</protein>
<evidence type="ECO:0000256" key="1">
    <source>
        <dbReference type="SAM" id="MobiDB-lite"/>
    </source>
</evidence>
<dbReference type="AlphaFoldDB" id="A0A5C3M141"/>
<evidence type="ECO:0000313" key="3">
    <source>
        <dbReference type="Proteomes" id="UP000308652"/>
    </source>
</evidence>
<reference evidence="2 3" key="1">
    <citation type="journal article" date="2019" name="Nat. Ecol. Evol.">
        <title>Megaphylogeny resolves global patterns of mushroom evolution.</title>
        <authorList>
            <person name="Varga T."/>
            <person name="Krizsan K."/>
            <person name="Foldi C."/>
            <person name="Dima B."/>
            <person name="Sanchez-Garcia M."/>
            <person name="Sanchez-Ramirez S."/>
            <person name="Szollosi G.J."/>
            <person name="Szarkandi J.G."/>
            <person name="Papp V."/>
            <person name="Albert L."/>
            <person name="Andreopoulos W."/>
            <person name="Angelini C."/>
            <person name="Antonin V."/>
            <person name="Barry K.W."/>
            <person name="Bougher N.L."/>
            <person name="Buchanan P."/>
            <person name="Buyck B."/>
            <person name="Bense V."/>
            <person name="Catcheside P."/>
            <person name="Chovatia M."/>
            <person name="Cooper J."/>
            <person name="Damon W."/>
            <person name="Desjardin D."/>
            <person name="Finy P."/>
            <person name="Geml J."/>
            <person name="Haridas S."/>
            <person name="Hughes K."/>
            <person name="Justo A."/>
            <person name="Karasinski D."/>
            <person name="Kautmanova I."/>
            <person name="Kiss B."/>
            <person name="Kocsube S."/>
            <person name="Kotiranta H."/>
            <person name="LaButti K.M."/>
            <person name="Lechner B.E."/>
            <person name="Liimatainen K."/>
            <person name="Lipzen A."/>
            <person name="Lukacs Z."/>
            <person name="Mihaltcheva S."/>
            <person name="Morgado L.N."/>
            <person name="Niskanen T."/>
            <person name="Noordeloos M.E."/>
            <person name="Ohm R.A."/>
            <person name="Ortiz-Santana B."/>
            <person name="Ovrebo C."/>
            <person name="Racz N."/>
            <person name="Riley R."/>
            <person name="Savchenko A."/>
            <person name="Shiryaev A."/>
            <person name="Soop K."/>
            <person name="Spirin V."/>
            <person name="Szebenyi C."/>
            <person name="Tomsovsky M."/>
            <person name="Tulloss R.E."/>
            <person name="Uehling J."/>
            <person name="Grigoriev I.V."/>
            <person name="Vagvolgyi C."/>
            <person name="Papp T."/>
            <person name="Martin F.M."/>
            <person name="Miettinen O."/>
            <person name="Hibbett D.S."/>
            <person name="Nagy L.G."/>
        </authorList>
    </citation>
    <scope>NUCLEOTIDE SEQUENCE [LARGE SCALE GENOMIC DNA]</scope>
    <source>
        <strain evidence="2 3">CBS 166.37</strain>
    </source>
</reference>
<sequence>MAITQEPTLKAEGVWPRAHPEDICLYLKMMFESYYPKEEAFEHGILPSEHFTVMPYGDSYKVTDETDVGETFLQIHEPNFDIDSILKEEWLKLNGEPESEPEPEPVSDSPTSENQTRQSMHRWNQMMGLYAVTGICKKK</sequence>
<gene>
    <name evidence="2" type="ORF">BDQ12DRAFT_666775</name>
</gene>
<accession>A0A5C3M141</accession>
<keyword evidence="3" id="KW-1185">Reference proteome</keyword>